<dbReference type="PaxDb" id="3847-GLYMA01G07155.1"/>
<dbReference type="Proteomes" id="UP000008827">
    <property type="component" value="Chromosome 1"/>
</dbReference>
<reference evidence="2" key="3">
    <citation type="submission" date="2018-07" db="EMBL/GenBank/DDBJ databases">
        <title>WGS assembly of Glycine max.</title>
        <authorList>
            <person name="Schmutz J."/>
            <person name="Cannon S."/>
            <person name="Schlueter J."/>
            <person name="Ma J."/>
            <person name="Mitros T."/>
            <person name="Nelson W."/>
            <person name="Hyten D."/>
            <person name="Song Q."/>
            <person name="Thelen J."/>
            <person name="Cheng J."/>
            <person name="Xu D."/>
            <person name="Hellsten U."/>
            <person name="May G."/>
            <person name="Yu Y."/>
            <person name="Sakurai T."/>
            <person name="Umezawa T."/>
            <person name="Bhattacharyya M."/>
            <person name="Sandhu D."/>
            <person name="Valliyodan B."/>
            <person name="Lindquist E."/>
            <person name="Peto M."/>
            <person name="Grant D."/>
            <person name="Shu S."/>
            <person name="Goodstein D."/>
            <person name="Barry K."/>
            <person name="Futrell-Griggs M."/>
            <person name="Abernathy B."/>
            <person name="Du J."/>
            <person name="Tian Z."/>
            <person name="Zhu L."/>
            <person name="Gill N."/>
            <person name="Joshi T."/>
            <person name="Libault M."/>
            <person name="Sethuraman A."/>
            <person name="Zhang X."/>
            <person name="Shinozaki K."/>
            <person name="Nguyen H."/>
            <person name="Wing R."/>
            <person name="Cregan P."/>
            <person name="Specht J."/>
            <person name="Grimwood J."/>
            <person name="Rokhsar D."/>
            <person name="Stacey G."/>
            <person name="Shoemaker R."/>
            <person name="Jackson S."/>
        </authorList>
    </citation>
    <scope>NUCLEOTIDE SEQUENCE</scope>
    <source>
        <tissue evidence="2">Callus</tissue>
    </source>
</reference>
<sequence length="77" mass="8679">MSHDSAAKLSKKLSAINIVEELFEEGSTMLSKFYSYNLLLKNLFSFLFTNYKILMTVSCILFSLSEPPFLSPQGSCN</sequence>
<keyword evidence="1" id="KW-1133">Transmembrane helix</keyword>
<feature type="transmembrane region" description="Helical" evidence="1">
    <location>
        <begin position="43"/>
        <end position="64"/>
    </location>
</feature>
<evidence type="ECO:0000313" key="2">
    <source>
        <dbReference type="EMBL" id="KRH75047.1"/>
    </source>
</evidence>
<dbReference type="EnsemblPlants" id="KRH75047">
    <property type="protein sequence ID" value="KRH75047"/>
    <property type="gene ID" value="GLYMA_01G058900"/>
</dbReference>
<keyword evidence="1" id="KW-0472">Membrane</keyword>
<keyword evidence="1" id="KW-0812">Transmembrane</keyword>
<dbReference type="InParanoid" id="K7K232"/>
<dbReference type="AlphaFoldDB" id="K7K232"/>
<dbReference type="Gramene" id="KRH75047">
    <property type="protein sequence ID" value="KRH75047"/>
    <property type="gene ID" value="GLYMA_01G058900"/>
</dbReference>
<reference evidence="2 3" key="1">
    <citation type="journal article" date="2010" name="Nature">
        <title>Genome sequence of the palaeopolyploid soybean.</title>
        <authorList>
            <person name="Schmutz J."/>
            <person name="Cannon S.B."/>
            <person name="Schlueter J."/>
            <person name="Ma J."/>
            <person name="Mitros T."/>
            <person name="Nelson W."/>
            <person name="Hyten D.L."/>
            <person name="Song Q."/>
            <person name="Thelen J.J."/>
            <person name="Cheng J."/>
            <person name="Xu D."/>
            <person name="Hellsten U."/>
            <person name="May G.D."/>
            <person name="Yu Y."/>
            <person name="Sakurai T."/>
            <person name="Umezawa T."/>
            <person name="Bhattacharyya M.K."/>
            <person name="Sandhu D."/>
            <person name="Valliyodan B."/>
            <person name="Lindquist E."/>
            <person name="Peto M."/>
            <person name="Grant D."/>
            <person name="Shu S."/>
            <person name="Goodstein D."/>
            <person name="Barry K."/>
            <person name="Futrell-Griggs M."/>
            <person name="Abernathy B."/>
            <person name="Du J."/>
            <person name="Tian Z."/>
            <person name="Zhu L."/>
            <person name="Gill N."/>
            <person name="Joshi T."/>
            <person name="Libault M."/>
            <person name="Sethuraman A."/>
            <person name="Zhang X.-C."/>
            <person name="Shinozaki K."/>
            <person name="Nguyen H.T."/>
            <person name="Wing R.A."/>
            <person name="Cregan P."/>
            <person name="Specht J."/>
            <person name="Grimwood J."/>
            <person name="Rokhsar D."/>
            <person name="Stacey G."/>
            <person name="Shoemaker R.C."/>
            <person name="Jackson S.A."/>
        </authorList>
    </citation>
    <scope>NUCLEOTIDE SEQUENCE [LARGE SCALE GENOMIC DNA]</scope>
    <source>
        <strain evidence="3">cv. Williams 82</strain>
        <tissue evidence="2">Callus</tissue>
    </source>
</reference>
<evidence type="ECO:0000313" key="3">
    <source>
        <dbReference type="EnsemblPlants" id="KRH75047"/>
    </source>
</evidence>
<name>K7K232_SOYBN</name>
<accession>K7K232</accession>
<gene>
    <name evidence="2" type="ORF">GLYMA_01G058900</name>
</gene>
<evidence type="ECO:0000256" key="1">
    <source>
        <dbReference type="SAM" id="Phobius"/>
    </source>
</evidence>
<reference evidence="3" key="2">
    <citation type="submission" date="2018-02" db="UniProtKB">
        <authorList>
            <consortium name="EnsemblPlants"/>
        </authorList>
    </citation>
    <scope>IDENTIFICATION</scope>
    <source>
        <strain evidence="3">Williams 82</strain>
    </source>
</reference>
<dbReference type="HOGENOM" id="CLU_2642930_0_0_1"/>
<protein>
    <submittedName>
        <fullName evidence="2 3">Uncharacterized protein</fullName>
    </submittedName>
</protein>
<evidence type="ECO:0000313" key="4">
    <source>
        <dbReference type="Proteomes" id="UP000008827"/>
    </source>
</evidence>
<dbReference type="EMBL" id="CM000834">
    <property type="protein sequence ID" value="KRH75047.1"/>
    <property type="molecule type" value="Genomic_DNA"/>
</dbReference>
<proteinExistence type="predicted"/>
<organism evidence="3">
    <name type="scientific">Glycine max</name>
    <name type="common">Soybean</name>
    <name type="synonym">Glycine hispida</name>
    <dbReference type="NCBI Taxonomy" id="3847"/>
    <lineage>
        <taxon>Eukaryota</taxon>
        <taxon>Viridiplantae</taxon>
        <taxon>Streptophyta</taxon>
        <taxon>Embryophyta</taxon>
        <taxon>Tracheophyta</taxon>
        <taxon>Spermatophyta</taxon>
        <taxon>Magnoliopsida</taxon>
        <taxon>eudicotyledons</taxon>
        <taxon>Gunneridae</taxon>
        <taxon>Pentapetalae</taxon>
        <taxon>rosids</taxon>
        <taxon>fabids</taxon>
        <taxon>Fabales</taxon>
        <taxon>Fabaceae</taxon>
        <taxon>Papilionoideae</taxon>
        <taxon>50 kb inversion clade</taxon>
        <taxon>NPAAA clade</taxon>
        <taxon>indigoferoid/millettioid clade</taxon>
        <taxon>Phaseoleae</taxon>
        <taxon>Glycine</taxon>
        <taxon>Glycine subgen. Soja</taxon>
    </lineage>
</organism>
<keyword evidence="4" id="KW-1185">Reference proteome</keyword>